<dbReference type="PANTHER" id="PTHR43364">
    <property type="entry name" value="NADH-SPECIFIC METHYLGLYOXAL REDUCTASE-RELATED"/>
    <property type="match status" value="1"/>
</dbReference>
<feature type="domain" description="NADP-dependent oxidoreductase" evidence="1">
    <location>
        <begin position="15"/>
        <end position="298"/>
    </location>
</feature>
<reference evidence="2 3" key="1">
    <citation type="submission" date="2023-06" db="EMBL/GenBank/DDBJ databases">
        <title>Five Gram-positive bacteria isolated from mangrove sediments in Shenzhen, Guangdong, China.</title>
        <authorList>
            <person name="Yu S."/>
            <person name="Zheng W."/>
            <person name="Huang Y."/>
        </authorList>
    </citation>
    <scope>NUCLEOTIDE SEQUENCE [LARGE SCALE GENOMIC DNA]</scope>
    <source>
        <strain evidence="2 3">SaN35-3</strain>
    </source>
</reference>
<dbReference type="InterPro" id="IPR050523">
    <property type="entry name" value="AKR_Detox_Biosynth"/>
</dbReference>
<dbReference type="EMBL" id="CP129013">
    <property type="protein sequence ID" value="WLR42450.1"/>
    <property type="molecule type" value="Genomic_DNA"/>
</dbReference>
<organism evidence="2 3">
    <name type="scientific">Bacillus carboniphilus</name>
    <dbReference type="NCBI Taxonomy" id="86663"/>
    <lineage>
        <taxon>Bacteria</taxon>
        <taxon>Bacillati</taxon>
        <taxon>Bacillota</taxon>
        <taxon>Bacilli</taxon>
        <taxon>Bacillales</taxon>
        <taxon>Bacillaceae</taxon>
        <taxon>Bacillus</taxon>
    </lineage>
</organism>
<evidence type="ECO:0000313" key="3">
    <source>
        <dbReference type="Proteomes" id="UP001197974"/>
    </source>
</evidence>
<dbReference type="InterPro" id="IPR036812">
    <property type="entry name" value="NAD(P)_OxRdtase_dom_sf"/>
</dbReference>
<dbReference type="CDD" id="cd19092">
    <property type="entry name" value="AKR_BsYcsN_EcYdhF-like"/>
    <property type="match status" value="1"/>
</dbReference>
<dbReference type="Gene3D" id="3.20.20.100">
    <property type="entry name" value="NADP-dependent oxidoreductase domain"/>
    <property type="match status" value="1"/>
</dbReference>
<dbReference type="Pfam" id="PF00248">
    <property type="entry name" value="Aldo_ket_red"/>
    <property type="match status" value="1"/>
</dbReference>
<evidence type="ECO:0000313" key="2">
    <source>
        <dbReference type="EMBL" id="WLR42450.1"/>
    </source>
</evidence>
<sequence>MSQFPIKKRHISNSPIVLGCMGFGGERGTDHYSQDDIYKMEIAIDAALSSGITMFDHADIYRNGKAEKVFGEVLKANPSLRNKIVIQSKCGIRFPDDLGPKRYDFSKEYIIQSVDNILQRLTIDSIDVLLLHRPDPLIEPEEVAEAFEWLKSSGKVQHFGVSNMNKSQMELMNAYLEDPLIVNQLEMSLRKLDWVNEGISVNQQIGLNNYFADGLLEYSKLIDVQIQAWGSLANGIYSGRGQANVSKTEKNTIQLVNKLAEEKNTSPEAIVIGWLMRHPVKVQPVIGTTNPERIQKCADGVQQSKLMTREEWYELYVTSRGDELP</sequence>
<evidence type="ECO:0000259" key="1">
    <source>
        <dbReference type="Pfam" id="PF00248"/>
    </source>
</evidence>
<dbReference type="PANTHER" id="PTHR43364:SF1">
    <property type="entry name" value="OXIDOREDUCTASE YDHF"/>
    <property type="match status" value="1"/>
</dbReference>
<dbReference type="Proteomes" id="UP001197974">
    <property type="component" value="Chromosome"/>
</dbReference>
<dbReference type="InterPro" id="IPR023210">
    <property type="entry name" value="NADP_OxRdtase_dom"/>
</dbReference>
<protein>
    <submittedName>
        <fullName evidence="2">Aldo/keto reductase</fullName>
    </submittedName>
</protein>
<proteinExistence type="predicted"/>
<accession>A0ABY9JVK3</accession>
<dbReference type="PROSITE" id="PS51257">
    <property type="entry name" value="PROKAR_LIPOPROTEIN"/>
    <property type="match status" value="1"/>
</dbReference>
<name>A0ABY9JVK3_9BACI</name>
<gene>
    <name evidence="2" type="ORF">LC087_17385</name>
</gene>
<keyword evidence="3" id="KW-1185">Reference proteome</keyword>
<dbReference type="RefSeq" id="WP_226540922.1">
    <property type="nucleotide sequence ID" value="NZ_CP129013.1"/>
</dbReference>
<dbReference type="SUPFAM" id="SSF51430">
    <property type="entry name" value="NAD(P)-linked oxidoreductase"/>
    <property type="match status" value="1"/>
</dbReference>